<dbReference type="Proteomes" id="UP000289921">
    <property type="component" value="Unassembled WGS sequence"/>
</dbReference>
<dbReference type="AlphaFoldDB" id="A0A4Q2FM65"/>
<dbReference type="RefSeq" id="WP_129312474.1">
    <property type="nucleotide sequence ID" value="NZ_QEWK01000001.1"/>
</dbReference>
<evidence type="ECO:0000313" key="1">
    <source>
        <dbReference type="EMBL" id="RXX22458.1"/>
    </source>
</evidence>
<organism evidence="1 2">
    <name type="scientific">Streptococcus oralis</name>
    <dbReference type="NCBI Taxonomy" id="1303"/>
    <lineage>
        <taxon>Bacteria</taxon>
        <taxon>Bacillati</taxon>
        <taxon>Bacillota</taxon>
        <taxon>Bacilli</taxon>
        <taxon>Lactobacillales</taxon>
        <taxon>Streptococcaceae</taxon>
        <taxon>Streptococcus</taxon>
    </lineage>
</organism>
<accession>A0A4Q2FM65</accession>
<protein>
    <submittedName>
        <fullName evidence="1">Uncharacterized protein</fullName>
    </submittedName>
</protein>
<dbReference type="SUPFAM" id="SSF109709">
    <property type="entry name" value="KorB DNA-binding domain-like"/>
    <property type="match status" value="1"/>
</dbReference>
<gene>
    <name evidence="1" type="ORF">DF217_00285</name>
</gene>
<dbReference type="EMBL" id="QEWK01000001">
    <property type="protein sequence ID" value="RXX22458.1"/>
    <property type="molecule type" value="Genomic_DNA"/>
</dbReference>
<comment type="caution">
    <text evidence="1">The sequence shown here is derived from an EMBL/GenBank/DDBJ whole genome shotgun (WGS) entry which is preliminary data.</text>
</comment>
<evidence type="ECO:0000313" key="2">
    <source>
        <dbReference type="Proteomes" id="UP000289921"/>
    </source>
</evidence>
<proteinExistence type="predicted"/>
<name>A0A4Q2FM65_STROR</name>
<reference evidence="1 2" key="1">
    <citation type="submission" date="2018-05" db="EMBL/GenBank/DDBJ databases">
        <title>Streptococcus from otitis media.</title>
        <authorList>
            <person name="Wayes A.M."/>
            <person name="Jakubovics N.S."/>
        </authorList>
    </citation>
    <scope>NUCLEOTIDE SEQUENCE [LARGE SCALE GENOMIC DNA]</scope>
    <source>
        <strain evidence="1 2">NU39</strain>
    </source>
</reference>
<sequence length="428" mass="49524">MNAEERKAKLKEYTDHPEKAVRTGIPIMYHGQRRTFPAYEIPLEYLVYNPYNGRIGSVVKSYERQNHQIDPEDPQDKLLIEKFLWESKVDANKKTKERLLKEHQEKHGIVTADGIIIDGNRRASLLNNIMADDSIPFNEKSHCQYFVAIILPEDADRKEILALETTYQMGEDAKVDYNPIEKYLKCSDLEGEGFHEEDIARMMDDTKSNVTMYLSVLKLMEEYLDEFGYTGMYTQLEKNEDSFQKLDSALKRYKAGVPSMWNYDPDADVSDLKLIAFDYIREGFEQTLFRNIINVPSPKKPAASFFAKKEVWEPFRDRHFEIVDDIQEESVDDVMATNPPDLGCALKARDKQWKQKVEDDFEENFTRSLDSLNNHANSAKPLQQLIKACQALEVVDTEQAGFTDDANVKGCVKTLEEYVNEFKKILGM</sequence>